<feature type="coiled-coil region" evidence="1">
    <location>
        <begin position="213"/>
        <end position="240"/>
    </location>
</feature>
<feature type="transmembrane region" description="Helical" evidence="2">
    <location>
        <begin position="7"/>
        <end position="26"/>
    </location>
</feature>
<dbReference type="EMBL" id="UYIG01000024">
    <property type="protein sequence ID" value="VDG27453.1"/>
    <property type="molecule type" value="Genomic_DNA"/>
</dbReference>
<keyword evidence="1" id="KW-0175">Coiled coil</keyword>
<name>A0A660E3C1_9LACO</name>
<reference evidence="4 5" key="1">
    <citation type="submission" date="2018-11" db="EMBL/GenBank/DDBJ databases">
        <authorList>
            <person name="Wuyts S."/>
        </authorList>
    </citation>
    <scope>NUCLEOTIDE SEQUENCE [LARGE SCALE GENOMIC DNA]</scope>
    <source>
        <strain evidence="4">Lactobacillus mudanjiangensis AMBF249</strain>
    </source>
</reference>
<dbReference type="RefSeq" id="WP_130851406.1">
    <property type="nucleotide sequence ID" value="NZ_UYIG01000024.1"/>
</dbReference>
<dbReference type="GO" id="GO:0042802">
    <property type="term" value="F:identical protein binding"/>
    <property type="evidence" value="ECO:0007669"/>
    <property type="project" value="TreeGrafter"/>
</dbReference>
<dbReference type="AlphaFoldDB" id="A0A660E3C1"/>
<keyword evidence="5" id="KW-1185">Reference proteome</keyword>
<organism evidence="4 5">
    <name type="scientific">Lactiplantibacillus mudanjiangensis</name>
    <dbReference type="NCBI Taxonomy" id="1296538"/>
    <lineage>
        <taxon>Bacteria</taxon>
        <taxon>Bacillati</taxon>
        <taxon>Bacillota</taxon>
        <taxon>Bacilli</taxon>
        <taxon>Lactobacillales</taxon>
        <taxon>Lactobacillaceae</taxon>
        <taxon>Lactiplantibacillus</taxon>
    </lineage>
</organism>
<sequence length="434" mass="50498">MIVDTKAYIFQLVTDVILFLLFFSKVNNYRLGLKEKLISYGFIPVIALLIANFDFSAYVIYMLILYLMSRRKKFLDLKTINLLLFTGAALALVSLISNFILSFFAKVNTNQGWLFVLYAQVIKAILLSIGLYFLKSTVDKLFSKKEFEWLLLILQCTLLLIIYFYVELSDAIGIYYHFAFGTLIFMSAEFLILSGLFAVAYLRVKKQYENQIKQQQLDNLRTYTEQLEQSQMELRKFRHDYKNMLLSLAELAQIGDVEKVRHYLDDLQLYSNQELREITDNYQDIGNVNEIHMKSILLNKFFMFEHNHVDFRFECRRPVHSLTIKSFDMVRLLSITLDNAMEAVGHETDGMITIMIFQDTDSLNITIENTGHDQVGNLKQLRKPGVTTKEKHSGLGLSIIDDIRRKYSNVFVVYKSSPKKFTVQITINDSKEEG</sequence>
<feature type="transmembrane region" description="Helical" evidence="2">
    <location>
        <begin position="80"/>
        <end position="101"/>
    </location>
</feature>
<evidence type="ECO:0000313" key="4">
    <source>
        <dbReference type="EMBL" id="VDG27453.1"/>
    </source>
</evidence>
<dbReference type="OrthoDB" id="1652078at2"/>
<dbReference type="Pfam" id="PF14501">
    <property type="entry name" value="HATPase_c_5"/>
    <property type="match status" value="1"/>
</dbReference>
<feature type="domain" description="Sensor histidine kinase NatK-like C-terminal" evidence="3">
    <location>
        <begin position="325"/>
        <end position="427"/>
    </location>
</feature>
<evidence type="ECO:0000256" key="2">
    <source>
        <dbReference type="SAM" id="Phobius"/>
    </source>
</evidence>
<evidence type="ECO:0000256" key="1">
    <source>
        <dbReference type="SAM" id="Coils"/>
    </source>
</evidence>
<protein>
    <recommendedName>
        <fullName evidence="3">Sensor histidine kinase NatK-like C-terminal domain-containing protein</fullName>
    </recommendedName>
</protein>
<keyword evidence="2" id="KW-1133">Transmembrane helix</keyword>
<dbReference type="PANTHER" id="PTHR40448:SF1">
    <property type="entry name" value="TWO-COMPONENT SENSOR HISTIDINE KINASE"/>
    <property type="match status" value="1"/>
</dbReference>
<evidence type="ECO:0000313" key="5">
    <source>
        <dbReference type="Proteomes" id="UP000289996"/>
    </source>
</evidence>
<dbReference type="InterPro" id="IPR036890">
    <property type="entry name" value="HATPase_C_sf"/>
</dbReference>
<accession>A0A660E3C1</accession>
<feature type="transmembrane region" description="Helical" evidence="2">
    <location>
        <begin position="178"/>
        <end position="202"/>
    </location>
</feature>
<feature type="transmembrane region" description="Helical" evidence="2">
    <location>
        <begin position="38"/>
        <end position="68"/>
    </location>
</feature>
<dbReference type="SUPFAM" id="SSF55874">
    <property type="entry name" value="ATPase domain of HSP90 chaperone/DNA topoisomerase II/histidine kinase"/>
    <property type="match status" value="1"/>
</dbReference>
<gene>
    <name evidence="4" type="ORF">MUDAN_MDHGFNIF_02316</name>
</gene>
<keyword evidence="2" id="KW-0812">Transmembrane</keyword>
<feature type="transmembrane region" description="Helical" evidence="2">
    <location>
        <begin position="113"/>
        <end position="134"/>
    </location>
</feature>
<proteinExistence type="predicted"/>
<dbReference type="Gene3D" id="3.30.565.10">
    <property type="entry name" value="Histidine kinase-like ATPase, C-terminal domain"/>
    <property type="match status" value="1"/>
</dbReference>
<feature type="transmembrane region" description="Helical" evidence="2">
    <location>
        <begin position="146"/>
        <end position="166"/>
    </location>
</feature>
<keyword evidence="2" id="KW-0472">Membrane</keyword>
<dbReference type="Proteomes" id="UP000289996">
    <property type="component" value="Unassembled WGS sequence"/>
</dbReference>
<dbReference type="InterPro" id="IPR032834">
    <property type="entry name" value="NatK-like_C"/>
</dbReference>
<dbReference type="PANTHER" id="PTHR40448">
    <property type="entry name" value="TWO-COMPONENT SENSOR HISTIDINE KINASE"/>
    <property type="match status" value="1"/>
</dbReference>
<evidence type="ECO:0000259" key="3">
    <source>
        <dbReference type="Pfam" id="PF14501"/>
    </source>
</evidence>